<evidence type="ECO:0000313" key="1">
    <source>
        <dbReference type="EMBL" id="NJR78006.1"/>
    </source>
</evidence>
<dbReference type="Gene3D" id="3.30.10.10">
    <property type="entry name" value="Trypsin Inhibitor V, subunit A"/>
    <property type="match status" value="1"/>
</dbReference>
<dbReference type="RefSeq" id="WP_168133555.1">
    <property type="nucleotide sequence ID" value="NZ_JAAVJH010000003.1"/>
</dbReference>
<keyword evidence="2" id="KW-1185">Reference proteome</keyword>
<evidence type="ECO:0000313" key="2">
    <source>
        <dbReference type="Proteomes" id="UP000732399"/>
    </source>
</evidence>
<dbReference type="EMBL" id="JAAVJH010000003">
    <property type="protein sequence ID" value="NJR78006.1"/>
    <property type="molecule type" value="Genomic_DNA"/>
</dbReference>
<dbReference type="InterPro" id="IPR021719">
    <property type="entry name" value="Prot_inh_I78"/>
</dbReference>
<reference evidence="1 2" key="1">
    <citation type="submission" date="2020-03" db="EMBL/GenBank/DDBJ databases">
        <authorList>
            <person name="Wang L."/>
            <person name="He N."/>
            <person name="Li Y."/>
            <person name="Fang Y."/>
            <person name="Zhang F."/>
        </authorList>
    </citation>
    <scope>NUCLEOTIDE SEQUENCE [LARGE SCALE GENOMIC DNA]</scope>
    <source>
        <strain evidence="1 2">36D10-4-7</strain>
    </source>
</reference>
<comment type="caution">
    <text evidence="1">The sequence shown here is derived from an EMBL/GenBank/DDBJ whole genome shotgun (WGS) entry which is preliminary data.</text>
</comment>
<evidence type="ECO:0008006" key="3">
    <source>
        <dbReference type="Google" id="ProtNLM"/>
    </source>
</evidence>
<accession>A0ABX1CJ34</accession>
<sequence>MGTWVFKADGAIQCTGVPATPLDEARAELARIVGADAIEQACTFARPTIAMCGAPGGGFNACRLTDAGFALLMDGIVGRDGWAAWPFAEPPCEGAGDVVRFAGRAGPEVPFPMSIGARTLLPAASAGGDPGPMPQGDASPAQIAAAVQRLTDAATLPVAIRELLGWELRVIRPGDMITLDFRTHRVNVSVDADDRITAIGFS</sequence>
<organism evidence="1 2">
    <name type="scientific">Sphingomonas corticis</name>
    <dbReference type="NCBI Taxonomy" id="2722791"/>
    <lineage>
        <taxon>Bacteria</taxon>
        <taxon>Pseudomonadati</taxon>
        <taxon>Pseudomonadota</taxon>
        <taxon>Alphaproteobacteria</taxon>
        <taxon>Sphingomonadales</taxon>
        <taxon>Sphingomonadaceae</taxon>
        <taxon>Sphingomonas</taxon>
    </lineage>
</organism>
<gene>
    <name evidence="1" type="ORF">HBH26_05170</name>
</gene>
<proteinExistence type="predicted"/>
<dbReference type="Pfam" id="PF11720">
    <property type="entry name" value="Inhibitor_I78"/>
    <property type="match status" value="1"/>
</dbReference>
<dbReference type="Proteomes" id="UP000732399">
    <property type="component" value="Unassembled WGS sequence"/>
</dbReference>
<protein>
    <recommendedName>
        <fullName evidence="3">Peptidase inhibitor I78</fullName>
    </recommendedName>
</protein>
<name>A0ABX1CJ34_9SPHN</name>